<proteinExistence type="predicted"/>
<dbReference type="Proteomes" id="UP000321424">
    <property type="component" value="Unassembled WGS sequence"/>
</dbReference>
<gene>
    <name evidence="2" type="ORF">NN4_26760</name>
</gene>
<name>A0A511MDC9_9NOCA</name>
<evidence type="ECO:0000256" key="1">
    <source>
        <dbReference type="SAM" id="MobiDB-lite"/>
    </source>
</evidence>
<feature type="region of interest" description="Disordered" evidence="1">
    <location>
        <begin position="1"/>
        <end position="22"/>
    </location>
</feature>
<dbReference type="AlphaFoldDB" id="A0A511MDC9"/>
<dbReference type="EMBL" id="BJXA01000014">
    <property type="protein sequence ID" value="GEM38157.1"/>
    <property type="molecule type" value="Genomic_DNA"/>
</dbReference>
<organism evidence="2 3">
    <name type="scientific">Nocardia ninae NBRC 108245</name>
    <dbReference type="NCBI Taxonomy" id="1210091"/>
    <lineage>
        <taxon>Bacteria</taxon>
        <taxon>Bacillati</taxon>
        <taxon>Actinomycetota</taxon>
        <taxon>Actinomycetes</taxon>
        <taxon>Mycobacteriales</taxon>
        <taxon>Nocardiaceae</taxon>
        <taxon>Nocardia</taxon>
    </lineage>
</organism>
<feature type="compositionally biased region" description="Polar residues" evidence="1">
    <location>
        <begin position="1"/>
        <end position="17"/>
    </location>
</feature>
<comment type="caution">
    <text evidence="2">The sequence shown here is derived from an EMBL/GenBank/DDBJ whole genome shotgun (WGS) entry which is preliminary data.</text>
</comment>
<accession>A0A511MDC9</accession>
<evidence type="ECO:0000313" key="2">
    <source>
        <dbReference type="EMBL" id="GEM38157.1"/>
    </source>
</evidence>
<sequence>MVTTTYVADVTQTSQPSSPKPLPFTSSVNRLLYRCGRPHLFQESVAALGPPPDNEKAWPEWIRAHHGIETGSPDANGVVSSQLLVTISGREARPVTLTGLRVEAVNRKAGGIVGTFVRAQCGGPVEGRYVEVNLDTVPPSTIDNSAKAVNISALKPMTFPYRVTDTDTDTFYIITNTANYVEWRLHVEWSDGIDSGDTVIDDNGAPFSTSRAAAGTKYFNPSLSGPGWTPCLAEHC</sequence>
<keyword evidence="3" id="KW-1185">Reference proteome</keyword>
<evidence type="ECO:0000313" key="3">
    <source>
        <dbReference type="Proteomes" id="UP000321424"/>
    </source>
</evidence>
<protein>
    <submittedName>
        <fullName evidence="2">Uncharacterized protein</fullName>
    </submittedName>
</protein>
<reference evidence="2 3" key="1">
    <citation type="submission" date="2019-07" db="EMBL/GenBank/DDBJ databases">
        <title>Whole genome shotgun sequence of Nocardia ninae NBRC 108245.</title>
        <authorList>
            <person name="Hosoyama A."/>
            <person name="Uohara A."/>
            <person name="Ohji S."/>
            <person name="Ichikawa N."/>
        </authorList>
    </citation>
    <scope>NUCLEOTIDE SEQUENCE [LARGE SCALE GENOMIC DNA]</scope>
    <source>
        <strain evidence="2 3">NBRC 108245</strain>
    </source>
</reference>